<keyword evidence="1" id="KW-0732">Signal</keyword>
<dbReference type="EMBL" id="CAUYUJ010015504">
    <property type="protein sequence ID" value="CAK0854819.1"/>
    <property type="molecule type" value="Genomic_DNA"/>
</dbReference>
<feature type="chain" id="PRO_5045744842" description="Secreted protein" evidence="1">
    <location>
        <begin position="21"/>
        <end position="106"/>
    </location>
</feature>
<gene>
    <name evidence="2" type="ORF">PCOR1329_LOCUS45768</name>
</gene>
<dbReference type="Proteomes" id="UP001189429">
    <property type="component" value="Unassembled WGS sequence"/>
</dbReference>
<name>A0ABN9U768_9DINO</name>
<feature type="signal peptide" evidence="1">
    <location>
        <begin position="1"/>
        <end position="20"/>
    </location>
</feature>
<comment type="caution">
    <text evidence="2">The sequence shown here is derived from an EMBL/GenBank/DDBJ whole genome shotgun (WGS) entry which is preliminary data.</text>
</comment>
<protein>
    <recommendedName>
        <fullName evidence="4">Secreted protein</fullName>
    </recommendedName>
</protein>
<evidence type="ECO:0000313" key="3">
    <source>
        <dbReference type="Proteomes" id="UP001189429"/>
    </source>
</evidence>
<keyword evidence="3" id="KW-1185">Reference proteome</keyword>
<reference evidence="2" key="1">
    <citation type="submission" date="2023-10" db="EMBL/GenBank/DDBJ databases">
        <authorList>
            <person name="Chen Y."/>
            <person name="Shah S."/>
            <person name="Dougan E. K."/>
            <person name="Thang M."/>
            <person name="Chan C."/>
        </authorList>
    </citation>
    <scope>NUCLEOTIDE SEQUENCE [LARGE SCALE GENOMIC DNA]</scope>
</reference>
<organism evidence="2 3">
    <name type="scientific">Prorocentrum cordatum</name>
    <dbReference type="NCBI Taxonomy" id="2364126"/>
    <lineage>
        <taxon>Eukaryota</taxon>
        <taxon>Sar</taxon>
        <taxon>Alveolata</taxon>
        <taxon>Dinophyceae</taxon>
        <taxon>Prorocentrales</taxon>
        <taxon>Prorocentraceae</taxon>
        <taxon>Prorocentrum</taxon>
    </lineage>
</organism>
<accession>A0ABN9U768</accession>
<proteinExistence type="predicted"/>
<evidence type="ECO:0008006" key="4">
    <source>
        <dbReference type="Google" id="ProtNLM"/>
    </source>
</evidence>
<evidence type="ECO:0000313" key="2">
    <source>
        <dbReference type="EMBL" id="CAK0854819.1"/>
    </source>
</evidence>
<sequence length="106" mass="11459">MLCARVRVWVFVFVIGYCDPGALTPAPTPNVHRTVSATFASGHVESTWRLPHAASGCDLSRYPAVFGEGYAIVASCSFSSVFHLPRPAAPPCLSPGVLCRPQHFMR</sequence>
<evidence type="ECO:0000256" key="1">
    <source>
        <dbReference type="SAM" id="SignalP"/>
    </source>
</evidence>